<comment type="similarity">
    <text evidence="16">Belongs to the transpeptidase family. FtsI subfamily.</text>
</comment>
<comment type="catalytic activity">
    <reaction evidence="16">
        <text>Preferential cleavage: (Ac)2-L-Lys-D-Ala-|-D-Ala. Also transpeptidation of peptidyl-alanyl moieties that are N-acyl substituents of D-alanine.</text>
        <dbReference type="EC" id="3.4.16.4"/>
    </reaction>
</comment>
<dbReference type="GO" id="GO:0005886">
    <property type="term" value="C:plasma membrane"/>
    <property type="evidence" value="ECO:0007669"/>
    <property type="project" value="UniProtKB-UniRule"/>
</dbReference>
<dbReference type="GO" id="GO:0006508">
    <property type="term" value="P:proteolysis"/>
    <property type="evidence" value="ECO:0007669"/>
    <property type="project" value="UniProtKB-KW"/>
</dbReference>
<evidence type="ECO:0000256" key="5">
    <source>
        <dbReference type="ARBA" id="ARBA00022645"/>
    </source>
</evidence>
<evidence type="ECO:0000256" key="10">
    <source>
        <dbReference type="ARBA" id="ARBA00022984"/>
    </source>
</evidence>
<keyword evidence="11 16" id="KW-1133">Transmembrane helix</keyword>
<dbReference type="EMBL" id="CP014864">
    <property type="protein sequence ID" value="AMX02057.1"/>
    <property type="molecule type" value="Genomic_DNA"/>
</dbReference>
<feature type="domain" description="Penicillin-binding protein dimerisation" evidence="18">
    <location>
        <begin position="66"/>
        <end position="214"/>
    </location>
</feature>
<dbReference type="Gene3D" id="3.90.1310.10">
    <property type="entry name" value="Penicillin-binding protein 2a (Domain 2)"/>
    <property type="match status" value="1"/>
</dbReference>
<dbReference type="EC" id="3.4.16.4" evidence="16"/>
<dbReference type="InterPro" id="IPR050515">
    <property type="entry name" value="Beta-lactam/transpept"/>
</dbReference>
<dbReference type="GO" id="GO:0009252">
    <property type="term" value="P:peptidoglycan biosynthetic process"/>
    <property type="evidence" value="ECO:0007669"/>
    <property type="project" value="UniProtKB-UniRule"/>
</dbReference>
<gene>
    <name evidence="16" type="primary">ftsI</name>
    <name evidence="19" type="ORF">A3224_05200</name>
</gene>
<keyword evidence="6 16" id="KW-0645">Protease</keyword>
<keyword evidence="13 16" id="KW-0717">Septation</keyword>
<evidence type="ECO:0000256" key="9">
    <source>
        <dbReference type="ARBA" id="ARBA00022960"/>
    </source>
</evidence>
<name>A0A143HKL9_MICTH</name>
<dbReference type="Gene3D" id="3.30.450.330">
    <property type="match status" value="1"/>
</dbReference>
<evidence type="ECO:0000256" key="14">
    <source>
        <dbReference type="ARBA" id="ARBA00023306"/>
    </source>
</evidence>
<reference evidence="20" key="1">
    <citation type="submission" date="2016-03" db="EMBL/GenBank/DDBJ databases">
        <authorList>
            <person name="Lee Y.-S."/>
            <person name="Choi Y.-L."/>
        </authorList>
    </citation>
    <scope>NUCLEOTIDE SEQUENCE [LARGE SCALE GENOMIC DNA]</scope>
    <source>
        <strain evidence="20">DAU221</strain>
    </source>
</reference>
<dbReference type="Pfam" id="PF00905">
    <property type="entry name" value="Transpeptidase"/>
    <property type="match status" value="1"/>
</dbReference>
<evidence type="ECO:0000256" key="11">
    <source>
        <dbReference type="ARBA" id="ARBA00022989"/>
    </source>
</evidence>
<dbReference type="STRING" id="252514.A3224_05200"/>
<dbReference type="InterPro" id="IPR005311">
    <property type="entry name" value="PBP_dimer"/>
</dbReference>
<comment type="subcellular location">
    <subcellularLocation>
        <location evidence="1">Membrane</location>
    </subcellularLocation>
</comment>
<dbReference type="PANTHER" id="PTHR30627:SF1">
    <property type="entry name" value="PEPTIDOGLYCAN D,D-TRANSPEPTIDASE FTSI"/>
    <property type="match status" value="1"/>
</dbReference>
<comment type="function">
    <text evidence="16">Catalyzes cross-linking of the peptidoglycan cell wall at the division septum.</text>
</comment>
<organism evidence="19 20">
    <name type="scientific">Microbulbifer thermotolerans</name>
    <dbReference type="NCBI Taxonomy" id="252514"/>
    <lineage>
        <taxon>Bacteria</taxon>
        <taxon>Pseudomonadati</taxon>
        <taxon>Pseudomonadota</taxon>
        <taxon>Gammaproteobacteria</taxon>
        <taxon>Cellvibrionales</taxon>
        <taxon>Microbulbiferaceae</taxon>
        <taxon>Microbulbifer</taxon>
    </lineage>
</organism>
<dbReference type="GO" id="GO:0071555">
    <property type="term" value="P:cell wall organization"/>
    <property type="evidence" value="ECO:0007669"/>
    <property type="project" value="UniProtKB-KW"/>
</dbReference>
<dbReference type="KEGG" id="mthd:A3224_05200"/>
<keyword evidence="4 16" id="KW-0132">Cell division</keyword>
<dbReference type="GO" id="GO:0008360">
    <property type="term" value="P:regulation of cell shape"/>
    <property type="evidence" value="ECO:0007669"/>
    <property type="project" value="UniProtKB-KW"/>
</dbReference>
<dbReference type="InterPro" id="IPR037532">
    <property type="entry name" value="FtsI_transpept"/>
</dbReference>
<evidence type="ECO:0000256" key="1">
    <source>
        <dbReference type="ARBA" id="ARBA00004370"/>
    </source>
</evidence>
<keyword evidence="20" id="KW-1185">Reference proteome</keyword>
<evidence type="ECO:0000256" key="12">
    <source>
        <dbReference type="ARBA" id="ARBA00023136"/>
    </source>
</evidence>
<dbReference type="GO" id="GO:0008658">
    <property type="term" value="F:penicillin binding"/>
    <property type="evidence" value="ECO:0007669"/>
    <property type="project" value="InterPro"/>
</dbReference>
<dbReference type="Proteomes" id="UP000076077">
    <property type="component" value="Chromosome"/>
</dbReference>
<dbReference type="GO" id="GO:0009002">
    <property type="term" value="F:serine-type D-Ala-D-Ala carboxypeptidase activity"/>
    <property type="evidence" value="ECO:0007669"/>
    <property type="project" value="UniProtKB-UniRule"/>
</dbReference>
<dbReference type="GO" id="GO:0043093">
    <property type="term" value="P:FtsZ-dependent cytokinesis"/>
    <property type="evidence" value="ECO:0007669"/>
    <property type="project" value="UniProtKB-UniRule"/>
</dbReference>
<keyword evidence="12 16" id="KW-0472">Membrane</keyword>
<keyword evidence="7 16" id="KW-0812">Transmembrane</keyword>
<protein>
    <recommendedName>
        <fullName evidence="16">Peptidoglycan D,D-transpeptidase FtsI</fullName>
        <ecNumber evidence="16">3.4.16.4</ecNumber>
    </recommendedName>
    <alternativeName>
        <fullName evidence="16">Penicillin-binding protein 3</fullName>
        <shortName evidence="16">PBP-3</shortName>
    </alternativeName>
</protein>
<feature type="active site" description="Acyl-ester intermediate" evidence="16">
    <location>
        <position position="303"/>
    </location>
</feature>
<dbReference type="GO" id="GO:0008955">
    <property type="term" value="F:peptidoglycan glycosyltransferase activity"/>
    <property type="evidence" value="ECO:0007669"/>
    <property type="project" value="InterPro"/>
</dbReference>
<proteinExistence type="inferred from homology"/>
<accession>A0A143HKL9</accession>
<evidence type="ECO:0000256" key="6">
    <source>
        <dbReference type="ARBA" id="ARBA00022670"/>
    </source>
</evidence>
<evidence type="ECO:0000313" key="19">
    <source>
        <dbReference type="EMBL" id="AMX02057.1"/>
    </source>
</evidence>
<evidence type="ECO:0000259" key="18">
    <source>
        <dbReference type="Pfam" id="PF03717"/>
    </source>
</evidence>
<dbReference type="SUPFAM" id="SSF56519">
    <property type="entry name" value="Penicillin binding protein dimerisation domain"/>
    <property type="match status" value="1"/>
</dbReference>
<sequence>MGAVKKQQNQPGIARWRFALVAALLCLLALALIFHLARLQVLPEAERGYRFLQDQGRARTIRTEEIPAYRGAILDRNGELLAVSTPVHSLWANPQLLREASAKQLRKLAAALDMNPANLAKRLEKYRNKEFMYLRRHLSPEQAGRVLDLQLTGVYSRKEYRRFYPAGEVVAQLVGFTDIDDRGQEGLELAYEDWLSGQPGAQQVVKDLKGRTVQDLATKREARPGRDLRLSIDMRLQYLAYRELKKAVAENDAASGFIVILDTRSGDVLAMANQPSFNPNNRSGVKAAATRNRALIDQFEPGSTVKPLTALAALETGRYQPHTPVDTSPGYIRVPGKTLVDPVNYGRLDLTGVITKSSQVGITKIALDLEPNALRELFYRLGLGEAVGTGFPGEAAGILPSRSRWHPIERANFAFGYGLTVNGLQLAQAYSVLANAGLKRPVSLVLSGEKLAVEPERVVDGELAKQVTAMLETVIGAHGTGKRAAVEGYRVAGKTGTVHKVGTDGYADNRYRSVFAGFIPADNPRLAAVVVIDDPRHAKYYGGEVAAPVFGSVMAGAMRLLRVPPAELAPAAQQLARSLPAGQAPVANERGSKS</sequence>
<dbReference type="AlphaFoldDB" id="A0A143HKL9"/>
<keyword evidence="8 16" id="KW-0378">Hydrolase</keyword>
<keyword evidence="10 16" id="KW-0573">Peptidoglycan synthesis</keyword>
<evidence type="ECO:0000256" key="3">
    <source>
        <dbReference type="ARBA" id="ARBA00022519"/>
    </source>
</evidence>
<dbReference type="HAMAP" id="MF_02080">
    <property type="entry name" value="FtsI_transpept"/>
    <property type="match status" value="1"/>
</dbReference>
<keyword evidence="5 16" id="KW-0121">Carboxypeptidase</keyword>
<dbReference type="OrthoDB" id="9789078at2"/>
<evidence type="ECO:0000256" key="7">
    <source>
        <dbReference type="ARBA" id="ARBA00022692"/>
    </source>
</evidence>
<dbReference type="UniPathway" id="UPA00219"/>
<dbReference type="Gene3D" id="3.40.710.10">
    <property type="entry name" value="DD-peptidase/beta-lactamase superfamily"/>
    <property type="match status" value="1"/>
</dbReference>
<evidence type="ECO:0000256" key="13">
    <source>
        <dbReference type="ARBA" id="ARBA00023210"/>
    </source>
</evidence>
<keyword evidence="2 16" id="KW-1003">Cell membrane</keyword>
<keyword evidence="9 16" id="KW-0133">Cell shape</keyword>
<feature type="domain" description="Penicillin-binding protein transpeptidase" evidence="17">
    <location>
        <begin position="256"/>
        <end position="554"/>
    </location>
</feature>
<keyword evidence="15 16" id="KW-0961">Cell wall biogenesis/degradation</keyword>
<dbReference type="InterPro" id="IPR012338">
    <property type="entry name" value="Beta-lactam/transpept-like"/>
</dbReference>
<evidence type="ECO:0000313" key="20">
    <source>
        <dbReference type="Proteomes" id="UP000076077"/>
    </source>
</evidence>
<evidence type="ECO:0000256" key="2">
    <source>
        <dbReference type="ARBA" id="ARBA00022475"/>
    </source>
</evidence>
<dbReference type="RefSeq" id="WP_067152259.1">
    <property type="nucleotide sequence ID" value="NZ_CP014864.1"/>
</dbReference>
<dbReference type="Pfam" id="PF03717">
    <property type="entry name" value="PBP_dimer"/>
    <property type="match status" value="1"/>
</dbReference>
<evidence type="ECO:0000256" key="15">
    <source>
        <dbReference type="ARBA" id="ARBA00023316"/>
    </source>
</evidence>
<keyword evidence="3 16" id="KW-0997">Cell inner membrane</keyword>
<evidence type="ECO:0000256" key="4">
    <source>
        <dbReference type="ARBA" id="ARBA00022618"/>
    </source>
</evidence>
<evidence type="ECO:0000256" key="8">
    <source>
        <dbReference type="ARBA" id="ARBA00022801"/>
    </source>
</evidence>
<dbReference type="InterPro" id="IPR001460">
    <property type="entry name" value="PCN-bd_Tpept"/>
</dbReference>
<evidence type="ECO:0000259" key="17">
    <source>
        <dbReference type="Pfam" id="PF00905"/>
    </source>
</evidence>
<dbReference type="PANTHER" id="PTHR30627">
    <property type="entry name" value="PEPTIDOGLYCAN D,D-TRANSPEPTIDASE"/>
    <property type="match status" value="1"/>
</dbReference>
<keyword evidence="14 16" id="KW-0131">Cell cycle</keyword>
<dbReference type="InterPro" id="IPR036138">
    <property type="entry name" value="PBP_dimer_sf"/>
</dbReference>
<dbReference type="GO" id="GO:0000917">
    <property type="term" value="P:division septum assembly"/>
    <property type="evidence" value="ECO:0007669"/>
    <property type="project" value="UniProtKB-KW"/>
</dbReference>
<dbReference type="GeneID" id="76607448"/>
<evidence type="ECO:0000256" key="16">
    <source>
        <dbReference type="HAMAP-Rule" id="MF_02080"/>
    </source>
</evidence>
<comment type="pathway">
    <text evidence="16">Cell wall biogenesis; peptidoglycan biosynthesis.</text>
</comment>
<dbReference type="SUPFAM" id="SSF56601">
    <property type="entry name" value="beta-lactamase/transpeptidase-like"/>
    <property type="match status" value="1"/>
</dbReference>